<evidence type="ECO:0000256" key="2">
    <source>
        <dbReference type="ARBA" id="ARBA00004383"/>
    </source>
</evidence>
<dbReference type="InterPro" id="IPR004961">
    <property type="entry name" value="Lipase_chaperone"/>
</dbReference>
<keyword evidence="10" id="KW-0443">Lipid metabolism</keyword>
<evidence type="ECO:0000256" key="5">
    <source>
        <dbReference type="ARBA" id="ARBA00022475"/>
    </source>
</evidence>
<evidence type="ECO:0000256" key="12">
    <source>
        <dbReference type="ARBA" id="ARBA00023186"/>
    </source>
</evidence>
<evidence type="ECO:0000256" key="15">
    <source>
        <dbReference type="ARBA" id="ARBA00033028"/>
    </source>
</evidence>
<dbReference type="AlphaFoldDB" id="A0A4Q0YMP5"/>
<evidence type="ECO:0000256" key="11">
    <source>
        <dbReference type="ARBA" id="ARBA00023136"/>
    </source>
</evidence>
<evidence type="ECO:0000256" key="1">
    <source>
        <dbReference type="ARBA" id="ARBA00003280"/>
    </source>
</evidence>
<name>A0A4Q0YMP5_9GAMM</name>
<organism evidence="17 18">
    <name type="scientific">Veronia nyctiphanis</name>
    <dbReference type="NCBI Taxonomy" id="1278244"/>
    <lineage>
        <taxon>Bacteria</taxon>
        <taxon>Pseudomonadati</taxon>
        <taxon>Pseudomonadota</taxon>
        <taxon>Gammaproteobacteria</taxon>
        <taxon>Vibrionales</taxon>
        <taxon>Vibrionaceae</taxon>
        <taxon>Veronia</taxon>
    </lineage>
</organism>
<comment type="caution">
    <text evidence="17">The sequence shown here is derived from an EMBL/GenBank/DDBJ whole genome shotgun (WGS) entry which is preliminary data.</text>
</comment>
<evidence type="ECO:0000256" key="3">
    <source>
        <dbReference type="ARBA" id="ARBA00010358"/>
    </source>
</evidence>
<keyword evidence="7" id="KW-0812">Transmembrane</keyword>
<keyword evidence="9" id="KW-1133">Transmembrane helix</keyword>
<keyword evidence="6" id="KW-0997">Cell inner membrane</keyword>
<evidence type="ECO:0000256" key="14">
    <source>
        <dbReference type="ARBA" id="ARBA00031542"/>
    </source>
</evidence>
<keyword evidence="16" id="KW-0175">Coiled coil</keyword>
<keyword evidence="18" id="KW-1185">Reference proteome</keyword>
<evidence type="ECO:0000256" key="7">
    <source>
        <dbReference type="ARBA" id="ARBA00022692"/>
    </source>
</evidence>
<keyword evidence="12" id="KW-0143">Chaperone</keyword>
<dbReference type="GO" id="GO:0006457">
    <property type="term" value="P:protein folding"/>
    <property type="evidence" value="ECO:0007669"/>
    <property type="project" value="InterPro"/>
</dbReference>
<comment type="similarity">
    <text evidence="3">Belongs to the lipase chaperone family.</text>
</comment>
<dbReference type="GO" id="GO:0016042">
    <property type="term" value="P:lipid catabolic process"/>
    <property type="evidence" value="ECO:0007669"/>
    <property type="project" value="UniProtKB-KW"/>
</dbReference>
<dbReference type="Proteomes" id="UP000290287">
    <property type="component" value="Unassembled WGS sequence"/>
</dbReference>
<keyword evidence="8" id="KW-0442">Lipid degradation</keyword>
<dbReference type="GO" id="GO:0005886">
    <property type="term" value="C:plasma membrane"/>
    <property type="evidence" value="ECO:0007669"/>
    <property type="project" value="UniProtKB-SubCell"/>
</dbReference>
<dbReference type="GO" id="GO:0051082">
    <property type="term" value="F:unfolded protein binding"/>
    <property type="evidence" value="ECO:0007669"/>
    <property type="project" value="InterPro"/>
</dbReference>
<dbReference type="EMBL" id="PEIB01000026">
    <property type="protein sequence ID" value="RXJ72140.1"/>
    <property type="molecule type" value="Genomic_DNA"/>
</dbReference>
<evidence type="ECO:0000256" key="4">
    <source>
        <dbReference type="ARBA" id="ARBA00019692"/>
    </source>
</evidence>
<sequence length="280" mass="32757">MRNVLLIFVGLVFITILSFFLTEDKGDDKYVAPSQQDTQVDIGSSRDLFEYFLSSTGERDLSDIKEQFDKFILEGGYPIPGQQELFEKYVNYRNAMSSMTADEEPQMSLSYFEALSKQMIELQHKHFTAEEVEQLFGEENEIRDLSLQKRRWLEDGLSADEIQQRWQDEVSQLAPHLQKAYKNADLLSNLSKTAEKEGQERFLAREALVGHEAAVRLEKLDNERAQFKQKLDDYLVKRDEILQNNSDSESQINHLRKEHFTAKDQKRIQALERIHDQKQK</sequence>
<evidence type="ECO:0000256" key="16">
    <source>
        <dbReference type="SAM" id="Coils"/>
    </source>
</evidence>
<dbReference type="SUPFAM" id="SSF158855">
    <property type="entry name" value="Lipase chaperone-like"/>
    <property type="match status" value="1"/>
</dbReference>
<dbReference type="Pfam" id="PF03280">
    <property type="entry name" value="Lipase_chap"/>
    <property type="match status" value="1"/>
</dbReference>
<comment type="subcellular location">
    <subcellularLocation>
        <location evidence="2">Cell inner membrane</location>
        <topology evidence="2">Single-pass membrane protein</topology>
        <orientation evidence="2">Periplasmic side</orientation>
    </subcellularLocation>
</comment>
<evidence type="ECO:0000313" key="17">
    <source>
        <dbReference type="EMBL" id="RXJ72140.1"/>
    </source>
</evidence>
<evidence type="ECO:0000313" key="18">
    <source>
        <dbReference type="Proteomes" id="UP000290287"/>
    </source>
</evidence>
<evidence type="ECO:0000256" key="9">
    <source>
        <dbReference type="ARBA" id="ARBA00022989"/>
    </source>
</evidence>
<evidence type="ECO:0000256" key="6">
    <source>
        <dbReference type="ARBA" id="ARBA00022519"/>
    </source>
</evidence>
<comment type="function">
    <text evidence="1">May be involved in the folding of the extracellular lipase during its passage through the periplasm.</text>
</comment>
<proteinExistence type="inferred from homology"/>
<evidence type="ECO:0000256" key="8">
    <source>
        <dbReference type="ARBA" id="ARBA00022963"/>
    </source>
</evidence>
<evidence type="ECO:0000256" key="10">
    <source>
        <dbReference type="ARBA" id="ARBA00023098"/>
    </source>
</evidence>
<evidence type="ECO:0000256" key="13">
    <source>
        <dbReference type="ARBA" id="ARBA00030948"/>
    </source>
</evidence>
<feature type="coiled-coil region" evidence="16">
    <location>
        <begin position="217"/>
        <end position="258"/>
    </location>
</feature>
<keyword evidence="5" id="KW-1003">Cell membrane</keyword>
<reference evidence="17 18" key="1">
    <citation type="submission" date="2017-10" db="EMBL/GenBank/DDBJ databases">
        <title>Nyctiphanis sp. nov., isolated from the stomach of the euphausiid Nyctiphanes simplex (Hansen, 1911) in the Gulf of California.</title>
        <authorList>
            <person name="Gomez-Gil B."/>
            <person name="Aguilar-Mendez M."/>
            <person name="Lopez-Cortes A."/>
            <person name="Gomez-Gutierrez J."/>
            <person name="Roque A."/>
            <person name="Lang E."/>
            <person name="Gonzalez-Castillo A."/>
        </authorList>
    </citation>
    <scope>NUCLEOTIDE SEQUENCE [LARGE SCALE GENOMIC DNA]</scope>
    <source>
        <strain evidence="17 18">CAIM 600</strain>
    </source>
</reference>
<protein>
    <recommendedName>
        <fullName evidence="4">Lipase chaperone</fullName>
    </recommendedName>
    <alternativeName>
        <fullName evidence="15">Lipase foldase</fullName>
    </alternativeName>
    <alternativeName>
        <fullName evidence="13">Lipase helper protein</fullName>
    </alternativeName>
    <alternativeName>
        <fullName evidence="14">Lipase modulator</fullName>
    </alternativeName>
</protein>
<gene>
    <name evidence="17" type="ORF">CS022_17910</name>
</gene>
<keyword evidence="11" id="KW-0472">Membrane</keyword>
<accession>A0A4Q0YMP5</accession>